<dbReference type="EMBL" id="LR215729">
    <property type="protein sequence ID" value="CAE6901368.1"/>
    <property type="molecule type" value="Genomic_DNA"/>
</dbReference>
<sequence>MMVSLFYIYSIVESTLVYDSFTTFYGLAACLQTGPDTYPSQRMDPCRSRRRSRTAVEQLVMQCSLWP</sequence>
<name>A0A8S2BEB0_9PSED</name>
<dbReference type="KEGG" id="pmao:PMYSY11_1258"/>
<gene>
    <name evidence="1" type="ORF">PMYSY11_1258</name>
</gene>
<evidence type="ECO:0000313" key="1">
    <source>
        <dbReference type="EMBL" id="CAE6901368.1"/>
    </source>
</evidence>
<dbReference type="Proteomes" id="UP000325451">
    <property type="component" value="Chromosome"/>
</dbReference>
<reference evidence="1" key="1">
    <citation type="submission" date="2021-02" db="EMBL/GenBank/DDBJ databases">
        <authorList>
            <consortium name="Genoscope - CEA"/>
            <person name="William W."/>
        </authorList>
    </citation>
    <scope>NUCLEOTIDE SEQUENCE</scope>
    <source>
        <strain evidence="1">YSy11</strain>
    </source>
</reference>
<accession>A0A8S2BEB0</accession>
<keyword evidence="2" id="KW-1185">Reference proteome</keyword>
<organism evidence="1 2">
    <name type="scientific">Pseudomonas marincola</name>
    <dbReference type="NCBI Taxonomy" id="437900"/>
    <lineage>
        <taxon>Bacteria</taxon>
        <taxon>Pseudomonadati</taxon>
        <taxon>Pseudomonadota</taxon>
        <taxon>Gammaproteobacteria</taxon>
        <taxon>Pseudomonadales</taxon>
        <taxon>Pseudomonadaceae</taxon>
        <taxon>Pseudomonas</taxon>
    </lineage>
</organism>
<protein>
    <submittedName>
        <fullName evidence="1">Uncharacterized protein</fullName>
    </submittedName>
</protein>
<evidence type="ECO:0000313" key="2">
    <source>
        <dbReference type="Proteomes" id="UP000325451"/>
    </source>
</evidence>
<proteinExistence type="predicted"/>
<dbReference type="AlphaFoldDB" id="A0A8S2BEB0"/>